<dbReference type="EMBL" id="HACA01008407">
    <property type="protein sequence ID" value="CDW25768.1"/>
    <property type="molecule type" value="Transcribed_RNA"/>
</dbReference>
<name>A0A0K2TI94_LEPSM</name>
<proteinExistence type="predicted"/>
<reference evidence="1" key="1">
    <citation type="submission" date="2014-05" db="EMBL/GenBank/DDBJ databases">
        <authorList>
            <person name="Chronopoulou M."/>
        </authorList>
    </citation>
    <scope>NUCLEOTIDE SEQUENCE</scope>
    <source>
        <tissue evidence="1">Whole organism</tissue>
    </source>
</reference>
<organism evidence="1">
    <name type="scientific">Lepeophtheirus salmonis</name>
    <name type="common">Salmon louse</name>
    <name type="synonym">Caligus salmonis</name>
    <dbReference type="NCBI Taxonomy" id="72036"/>
    <lineage>
        <taxon>Eukaryota</taxon>
        <taxon>Metazoa</taxon>
        <taxon>Ecdysozoa</taxon>
        <taxon>Arthropoda</taxon>
        <taxon>Crustacea</taxon>
        <taxon>Multicrustacea</taxon>
        <taxon>Hexanauplia</taxon>
        <taxon>Copepoda</taxon>
        <taxon>Siphonostomatoida</taxon>
        <taxon>Caligidae</taxon>
        <taxon>Lepeophtheirus</taxon>
    </lineage>
</organism>
<accession>A0A0K2TI94</accession>
<sequence>MICESIKLESSRQ</sequence>
<protein>
    <submittedName>
        <fullName evidence="1">Uncharacterized protein</fullName>
    </submittedName>
</protein>
<evidence type="ECO:0000313" key="1">
    <source>
        <dbReference type="EMBL" id="CDW25768.1"/>
    </source>
</evidence>